<feature type="transmembrane region" description="Helical" evidence="1">
    <location>
        <begin position="135"/>
        <end position="159"/>
    </location>
</feature>
<feature type="transmembrane region" description="Helical" evidence="1">
    <location>
        <begin position="179"/>
        <end position="199"/>
    </location>
</feature>
<evidence type="ECO:0000313" key="3">
    <source>
        <dbReference type="Proteomes" id="UP000647133"/>
    </source>
</evidence>
<keyword evidence="1" id="KW-0812">Transmembrane</keyword>
<feature type="transmembrane region" description="Helical" evidence="1">
    <location>
        <begin position="81"/>
        <end position="102"/>
    </location>
</feature>
<reference evidence="2 3" key="1">
    <citation type="submission" date="2020-09" db="EMBL/GenBank/DDBJ databases">
        <title>Echinicola sp. CAU 1574 isolated from sand of Sido Beach.</title>
        <authorList>
            <person name="Kim W."/>
        </authorList>
    </citation>
    <scope>NUCLEOTIDE SEQUENCE [LARGE SCALE GENOMIC DNA]</scope>
    <source>
        <strain evidence="2 3">CAU 1574</strain>
    </source>
</reference>
<feature type="transmembrane region" description="Helical" evidence="1">
    <location>
        <begin position="108"/>
        <end position="128"/>
    </location>
</feature>
<dbReference type="EMBL" id="JACYTQ010000002">
    <property type="protein sequence ID" value="MBD8488850.1"/>
    <property type="molecule type" value="Genomic_DNA"/>
</dbReference>
<proteinExistence type="predicted"/>
<evidence type="ECO:0000256" key="1">
    <source>
        <dbReference type="SAM" id="Phobius"/>
    </source>
</evidence>
<keyword evidence="3" id="KW-1185">Reference proteome</keyword>
<dbReference type="RefSeq" id="WP_192009699.1">
    <property type="nucleotide sequence ID" value="NZ_JACYTQ010000002.1"/>
</dbReference>
<evidence type="ECO:0000313" key="2">
    <source>
        <dbReference type="EMBL" id="MBD8488850.1"/>
    </source>
</evidence>
<organism evidence="2 3">
    <name type="scientific">Echinicola arenosa</name>
    <dbReference type="NCBI Taxonomy" id="2774144"/>
    <lineage>
        <taxon>Bacteria</taxon>
        <taxon>Pseudomonadati</taxon>
        <taxon>Bacteroidota</taxon>
        <taxon>Cytophagia</taxon>
        <taxon>Cytophagales</taxon>
        <taxon>Cyclobacteriaceae</taxon>
        <taxon>Echinicola</taxon>
    </lineage>
</organism>
<keyword evidence="1" id="KW-1133">Transmembrane helix</keyword>
<protein>
    <submittedName>
        <fullName evidence="2">Uncharacterized protein</fullName>
    </submittedName>
</protein>
<gene>
    <name evidence="2" type="ORF">IFO69_08850</name>
</gene>
<dbReference type="Proteomes" id="UP000647133">
    <property type="component" value="Unassembled WGS sequence"/>
</dbReference>
<accession>A0ABR9AJ37</accession>
<comment type="caution">
    <text evidence="2">The sequence shown here is derived from an EMBL/GenBank/DDBJ whole genome shotgun (WGS) entry which is preliminary data.</text>
</comment>
<keyword evidence="1" id="KW-0472">Membrane</keyword>
<name>A0ABR9AJ37_9BACT</name>
<sequence>MTRDQQLAYCKTCTNRKLDIEQGLICSLTSERASFTNQCGDYVEDIAAKAHLNNEVALGKEDLRSKLPEDTYERLRFEQNLPMSIFGGLLIGIIGAVIWAAITVATNFQIGYMAVAIGAMVGYCMRYVGKGIDPIFGILGAAIAVFSCLLGNFLSSIGFIANAEGLDFVEALFLFDYNYLIPLMTETFSFMDLLFYGIAAVEGYKFAFRVITEKDLSSMSMK</sequence>